<feature type="transmembrane region" description="Helical" evidence="5">
    <location>
        <begin position="444"/>
        <end position="467"/>
    </location>
</feature>
<dbReference type="InterPro" id="IPR017452">
    <property type="entry name" value="GPCR_Rhodpsn_7TM"/>
</dbReference>
<reference evidence="9" key="1">
    <citation type="submission" date="2025-08" db="UniProtKB">
        <authorList>
            <consortium name="RefSeq"/>
        </authorList>
    </citation>
    <scope>IDENTIFICATION</scope>
</reference>
<feature type="transmembrane region" description="Helical" evidence="5">
    <location>
        <begin position="353"/>
        <end position="374"/>
    </location>
</feature>
<dbReference type="InterPro" id="IPR017981">
    <property type="entry name" value="GPCR_2-like_7TM"/>
</dbReference>
<organism evidence="8 9">
    <name type="scientific">Octopus sinensis</name>
    <name type="common">East Asian common octopus</name>
    <dbReference type="NCBI Taxonomy" id="2607531"/>
    <lineage>
        <taxon>Eukaryota</taxon>
        <taxon>Metazoa</taxon>
        <taxon>Spiralia</taxon>
        <taxon>Lophotrochozoa</taxon>
        <taxon>Mollusca</taxon>
        <taxon>Cephalopoda</taxon>
        <taxon>Coleoidea</taxon>
        <taxon>Octopodiformes</taxon>
        <taxon>Octopoda</taxon>
        <taxon>Incirrata</taxon>
        <taxon>Octopodidae</taxon>
        <taxon>Octopus</taxon>
    </lineage>
</organism>
<dbReference type="Gene3D" id="1.20.1070.10">
    <property type="entry name" value="Rhodopsin 7-helix transmembrane proteins"/>
    <property type="match status" value="1"/>
</dbReference>
<dbReference type="GO" id="GO:0016020">
    <property type="term" value="C:membrane"/>
    <property type="evidence" value="ECO:0007669"/>
    <property type="project" value="UniProtKB-SubCell"/>
</dbReference>
<feature type="domain" description="G-protein coupled receptors family 1 profile" evidence="7">
    <location>
        <begin position="259"/>
        <end position="499"/>
    </location>
</feature>
<dbReference type="PRINTS" id="PR00249">
    <property type="entry name" value="GPCRSECRETIN"/>
</dbReference>
<comment type="subcellular location">
    <subcellularLocation>
        <location evidence="1">Membrane</location>
        <topology evidence="1">Multi-pass membrane protein</topology>
    </subcellularLocation>
</comment>
<dbReference type="Proteomes" id="UP000515154">
    <property type="component" value="Linkage group LG10"/>
</dbReference>
<feature type="transmembrane region" description="Helical" evidence="5">
    <location>
        <begin position="400"/>
        <end position="423"/>
    </location>
</feature>
<accession>A0A7E6F6B2</accession>
<feature type="transmembrane region" description="Helical" evidence="5">
    <location>
        <begin position="313"/>
        <end position="333"/>
    </location>
</feature>
<evidence type="ECO:0000256" key="2">
    <source>
        <dbReference type="ARBA" id="ARBA00022692"/>
    </source>
</evidence>
<evidence type="ECO:0000256" key="1">
    <source>
        <dbReference type="ARBA" id="ARBA00004141"/>
    </source>
</evidence>
<feature type="transmembrane region" description="Helical" evidence="5">
    <location>
        <begin position="473"/>
        <end position="495"/>
    </location>
</feature>
<dbReference type="PROSITE" id="PS50262">
    <property type="entry name" value="G_PROTEIN_RECEP_F1_2"/>
    <property type="match status" value="1"/>
</dbReference>
<keyword evidence="3 5" id="KW-1133">Transmembrane helix</keyword>
<evidence type="ECO:0000256" key="4">
    <source>
        <dbReference type="ARBA" id="ARBA00023136"/>
    </source>
</evidence>
<evidence type="ECO:0000313" key="8">
    <source>
        <dbReference type="Proteomes" id="UP000515154"/>
    </source>
</evidence>
<dbReference type="RefSeq" id="XP_036362860.1">
    <property type="nucleotide sequence ID" value="XM_036506967.1"/>
</dbReference>
<dbReference type="PROSITE" id="PS50261">
    <property type="entry name" value="G_PROTEIN_RECEP_F2_4"/>
    <property type="match status" value="1"/>
</dbReference>
<dbReference type="GO" id="GO:0004930">
    <property type="term" value="F:G protein-coupled receptor activity"/>
    <property type="evidence" value="ECO:0007669"/>
    <property type="project" value="InterPro"/>
</dbReference>
<protein>
    <submittedName>
        <fullName evidence="9">Probable G-protein coupled receptor Mth-like 3</fullName>
    </submittedName>
</protein>
<dbReference type="SUPFAM" id="SSF81321">
    <property type="entry name" value="Family A G protein-coupled receptor-like"/>
    <property type="match status" value="1"/>
</dbReference>
<feature type="transmembrane region" description="Helical" evidence="5">
    <location>
        <begin position="247"/>
        <end position="268"/>
    </location>
</feature>
<dbReference type="InterPro" id="IPR053231">
    <property type="entry name" value="GPCR_LN-TM7"/>
</dbReference>
<keyword evidence="8" id="KW-1185">Reference proteome</keyword>
<sequence>MPVFGETSKRLYRNRYCALCHSEKYILWEIVYDCDNTVNKNPANIMNIIENGKCPKQNAPPDNLKPYLVPCIPSVRKCSPLILNETLEHHCQNLASKNLRGKAQCTLDNIYTDQGIICCNNTNNNDFGFTSLPSLTIIFNYNAKYLIIKEVKDGTVIETKLPFCPKYTNYDKNTMRCRKNFYHPILNCTATRLKDSEHHITSDGFLYLNITQLWLNQSEFSIDEDGLSICVKNDNNGISKYSEIESYTTLVGLAISVPALAITIIVYLCIPDLRTLPGKLLISLSSALFVAELLFLISSQITTSTVLCKSLAVVMHYAFLATFFWMNVMSFDAWHTFSRLTQFRRSENDTKKLVLYCLYAWICPLLIVTVSLIFEYTPGNHGLSPEYGIGNCWITNVNSLLWFMAIPVIIILCLNIIAYSITIRELYLACKLSSKYLSKRNKKVFFIYIKLSFIMGLTWIFGFLYAFTKIDEFSLLFCILNSFVGLLISLSFLLTKIVCRSFQHMFLKIRKYIDSSNADLSTITETISTNIQHETSLN</sequence>
<dbReference type="PANTHER" id="PTHR45902:SF1">
    <property type="entry name" value="LATROPHILIN RECEPTOR-LIKE PROTEIN A"/>
    <property type="match status" value="1"/>
</dbReference>
<dbReference type="Pfam" id="PF00002">
    <property type="entry name" value="7tm_2"/>
    <property type="match status" value="1"/>
</dbReference>
<gene>
    <name evidence="9" type="primary">LOC118765228</name>
</gene>
<keyword evidence="4 5" id="KW-0472">Membrane</keyword>
<dbReference type="PANTHER" id="PTHR45902">
    <property type="entry name" value="LATROPHILIN RECEPTOR-LIKE PROTEIN A"/>
    <property type="match status" value="1"/>
</dbReference>
<name>A0A7E6F6B2_9MOLL</name>
<evidence type="ECO:0000313" key="9">
    <source>
        <dbReference type="RefSeq" id="XP_036362860.1"/>
    </source>
</evidence>
<evidence type="ECO:0000256" key="3">
    <source>
        <dbReference type="ARBA" id="ARBA00022989"/>
    </source>
</evidence>
<dbReference type="InterPro" id="IPR000832">
    <property type="entry name" value="GPCR_2_secretin-like"/>
</dbReference>
<evidence type="ECO:0000259" key="6">
    <source>
        <dbReference type="PROSITE" id="PS50261"/>
    </source>
</evidence>
<evidence type="ECO:0000259" key="7">
    <source>
        <dbReference type="PROSITE" id="PS50262"/>
    </source>
</evidence>
<dbReference type="AlphaFoldDB" id="A0A7E6F6B2"/>
<dbReference type="CDD" id="cd15039">
    <property type="entry name" value="7tmB3_Methuselah-like"/>
    <property type="match status" value="1"/>
</dbReference>
<keyword evidence="2 5" id="KW-0812">Transmembrane</keyword>
<evidence type="ECO:0000256" key="5">
    <source>
        <dbReference type="SAM" id="Phobius"/>
    </source>
</evidence>
<dbReference type="GO" id="GO:0007166">
    <property type="term" value="P:cell surface receptor signaling pathway"/>
    <property type="evidence" value="ECO:0007669"/>
    <property type="project" value="InterPro"/>
</dbReference>
<dbReference type="KEGG" id="osn:118765228"/>
<feature type="domain" description="G-protein coupled receptors family 2 profile 2" evidence="6">
    <location>
        <begin position="245"/>
        <end position="496"/>
    </location>
</feature>
<proteinExistence type="predicted"/>
<feature type="transmembrane region" description="Helical" evidence="5">
    <location>
        <begin position="280"/>
        <end position="301"/>
    </location>
</feature>